<dbReference type="Gene3D" id="3.40.50.300">
    <property type="entry name" value="P-loop containing nucleotide triphosphate hydrolases"/>
    <property type="match status" value="1"/>
</dbReference>
<evidence type="ECO:0000259" key="2">
    <source>
        <dbReference type="PROSITE" id="PS51379"/>
    </source>
</evidence>
<dbReference type="PROSITE" id="PS51379">
    <property type="entry name" value="4FE4S_FER_2"/>
    <property type="match status" value="1"/>
</dbReference>
<keyword evidence="1" id="KW-0342">GTP-binding</keyword>
<dbReference type="SUPFAM" id="SSF52540">
    <property type="entry name" value="P-loop containing nucleoside triphosphate hydrolases"/>
    <property type="match status" value="1"/>
</dbReference>
<dbReference type="InterPro" id="IPR017896">
    <property type="entry name" value="4Fe4S_Fe-S-bd"/>
</dbReference>
<proteinExistence type="inferred from homology"/>
<evidence type="ECO:0000313" key="3">
    <source>
        <dbReference type="EMBL" id="CAC5370966.1"/>
    </source>
</evidence>
<dbReference type="InterPro" id="IPR030379">
    <property type="entry name" value="G_SEPTIN_dom"/>
</dbReference>
<dbReference type="PANTHER" id="PTHR32046:SF11">
    <property type="entry name" value="IMMUNE-ASSOCIATED NUCLEOTIDE-BINDING PROTEIN 10-LIKE"/>
    <property type="match status" value="1"/>
</dbReference>
<accession>A0A6J8AP93</accession>
<gene>
    <name evidence="3" type="ORF">MCOR_9591</name>
</gene>
<organism evidence="3 4">
    <name type="scientific">Mytilus coruscus</name>
    <name type="common">Sea mussel</name>
    <dbReference type="NCBI Taxonomy" id="42192"/>
    <lineage>
        <taxon>Eukaryota</taxon>
        <taxon>Metazoa</taxon>
        <taxon>Spiralia</taxon>
        <taxon>Lophotrochozoa</taxon>
        <taxon>Mollusca</taxon>
        <taxon>Bivalvia</taxon>
        <taxon>Autobranchia</taxon>
        <taxon>Pteriomorphia</taxon>
        <taxon>Mytilida</taxon>
        <taxon>Mytiloidea</taxon>
        <taxon>Mytilidae</taxon>
        <taxon>Mytilinae</taxon>
        <taxon>Mytilus</taxon>
    </lineage>
</organism>
<comment type="similarity">
    <text evidence="1">Belongs to the TRAFAC class TrmE-Era-EngA-EngB-Septin-like GTPase superfamily. Septin GTPase family.</text>
</comment>
<dbReference type="PANTHER" id="PTHR32046">
    <property type="entry name" value="G DOMAIN-CONTAINING PROTEIN"/>
    <property type="match status" value="1"/>
</dbReference>
<dbReference type="Pfam" id="PF00735">
    <property type="entry name" value="Septin"/>
    <property type="match status" value="1"/>
</dbReference>
<dbReference type="EMBL" id="CACVKT020001743">
    <property type="protein sequence ID" value="CAC5370966.1"/>
    <property type="molecule type" value="Genomic_DNA"/>
</dbReference>
<keyword evidence="4" id="KW-1185">Reference proteome</keyword>
<evidence type="ECO:0000256" key="1">
    <source>
        <dbReference type="RuleBase" id="RU004560"/>
    </source>
</evidence>
<sequence length="518" mass="59428">MQIPNLESGTLYEIKIFVEDSSGDEALLFKIEVRTIPSIASKLLKNADKISDKPTIFRLRPAKTTNTDKDILIHEFFSDGSHREEKTLLLVGASGSGKSTLVNAIVNYATDVSFADKFRFKITDDRRTTLIPQRTEDIVCYKIRWQDGFKVEFNLNVIEVPGFGSGNNAIIYRKLINLFRSIEYISAACLVVPSFSRLTAEQRCIFNNILSIFGKDINYVIPLITFDDGGEIKALSSLTAAKVPYVEHMHFRFNNSQLLSGNEHVEIWNKRQSTMHNLFGEPTVFVNYSVDLTNEVLKVRTNLIVSLHEARTRIQQIERMETIIEDYDLNKGRQQQNPEKRARQLDADKICINCNMCKQTCIFNCSLAVRCFWFCVCFLESVWSFVCCICSRLPCCSRICRCSCKRAYCCCIKCLHRCLGCKCSCSFAHHEKEYGRYKDDIRDTFRNTQEVTGLTGCEIENNDEKLKMIDDKKKLINEVVKKIDNISIYAGSIKKSALFDELPPEIESLKKYRKKLLT</sequence>
<name>A0A6J8AP93_MYTCO</name>
<protein>
    <recommendedName>
        <fullName evidence="2">4Fe-4S ferredoxin-type domain-containing protein</fullName>
    </recommendedName>
</protein>
<dbReference type="InterPro" id="IPR027417">
    <property type="entry name" value="P-loop_NTPase"/>
</dbReference>
<feature type="domain" description="4Fe-4S ferredoxin-type" evidence="2">
    <location>
        <begin position="341"/>
        <end position="365"/>
    </location>
</feature>
<dbReference type="OrthoDB" id="6133275at2759"/>
<evidence type="ECO:0000313" key="4">
    <source>
        <dbReference type="Proteomes" id="UP000507470"/>
    </source>
</evidence>
<dbReference type="Proteomes" id="UP000507470">
    <property type="component" value="Unassembled WGS sequence"/>
</dbReference>
<keyword evidence="1" id="KW-0547">Nucleotide-binding</keyword>
<dbReference type="GO" id="GO:0005525">
    <property type="term" value="F:GTP binding"/>
    <property type="evidence" value="ECO:0007669"/>
    <property type="project" value="UniProtKB-KW"/>
</dbReference>
<reference evidence="3 4" key="1">
    <citation type="submission" date="2020-06" db="EMBL/GenBank/DDBJ databases">
        <authorList>
            <person name="Li R."/>
            <person name="Bekaert M."/>
        </authorList>
    </citation>
    <scope>NUCLEOTIDE SEQUENCE [LARGE SCALE GENOMIC DNA]</scope>
    <source>
        <strain evidence="4">wild</strain>
    </source>
</reference>
<dbReference type="AlphaFoldDB" id="A0A6J8AP93"/>